<gene>
    <name evidence="2" type="ORF">XD73_1072</name>
</gene>
<organism evidence="2 3">
    <name type="scientific">Anaerolinea thermophila</name>
    <dbReference type="NCBI Taxonomy" id="167964"/>
    <lineage>
        <taxon>Bacteria</taxon>
        <taxon>Bacillati</taxon>
        <taxon>Chloroflexota</taxon>
        <taxon>Anaerolineae</taxon>
        <taxon>Anaerolineales</taxon>
        <taxon>Anaerolineaceae</taxon>
        <taxon>Anaerolinea</taxon>
    </lineage>
</organism>
<proteinExistence type="predicted"/>
<dbReference type="Proteomes" id="UP000064249">
    <property type="component" value="Unassembled WGS sequence"/>
</dbReference>
<comment type="caution">
    <text evidence="2">The sequence shown here is derived from an EMBL/GenBank/DDBJ whole genome shotgun (WGS) entry which is preliminary data.</text>
</comment>
<keyword evidence="2" id="KW-0808">Transferase</keyword>
<accession>A0A101FXF7</accession>
<evidence type="ECO:0000259" key="1">
    <source>
        <dbReference type="Pfam" id="PF00535"/>
    </source>
</evidence>
<protein>
    <submittedName>
        <fullName evidence="2">Putative glycosyltransferase</fullName>
    </submittedName>
</protein>
<dbReference type="AlphaFoldDB" id="A0A101FXF7"/>
<feature type="domain" description="Glycosyltransferase 2-like" evidence="1">
    <location>
        <begin position="8"/>
        <end position="129"/>
    </location>
</feature>
<evidence type="ECO:0000313" key="3">
    <source>
        <dbReference type="Proteomes" id="UP000064249"/>
    </source>
</evidence>
<dbReference type="InterPro" id="IPR001173">
    <property type="entry name" value="Glyco_trans_2-like"/>
</dbReference>
<dbReference type="GO" id="GO:0016740">
    <property type="term" value="F:transferase activity"/>
    <property type="evidence" value="ECO:0007669"/>
    <property type="project" value="UniProtKB-KW"/>
</dbReference>
<dbReference type="PANTHER" id="PTHR22916:SF65">
    <property type="entry name" value="SLR1065 PROTEIN"/>
    <property type="match status" value="1"/>
</dbReference>
<dbReference type="SUPFAM" id="SSF53448">
    <property type="entry name" value="Nucleotide-diphospho-sugar transferases"/>
    <property type="match status" value="1"/>
</dbReference>
<dbReference type="Pfam" id="PF00535">
    <property type="entry name" value="Glycos_transf_2"/>
    <property type="match status" value="1"/>
</dbReference>
<sequence>MSDLPLVSIVTPSFNQAYYLEKTICSVLEQNYPNLEYIIVDGGSTDGSVEIIKQYSDRIAWWVSEPDCGQTEAINKGFQHANGKIYAWLNSDDTYQPGAIREAVEFLQRNPQVVLVYGDAHYIDEKGMVIGDFPAAQTDLHRLRRGYVHIPQQASFFTAAGWKAVAPLDQSFYFAMDYDLWVRLAQIGPIVYHPRLWANFRLHQDAKTIAADERCWPEMLRVHYRDGGSRVAPIVWKSWLRKMAAPYIRWKRKKLFKQEKG</sequence>
<dbReference type="PANTHER" id="PTHR22916">
    <property type="entry name" value="GLYCOSYLTRANSFERASE"/>
    <property type="match status" value="1"/>
</dbReference>
<dbReference type="InterPro" id="IPR029044">
    <property type="entry name" value="Nucleotide-diphossugar_trans"/>
</dbReference>
<name>A0A101FXF7_9CHLR</name>
<dbReference type="CDD" id="cd06433">
    <property type="entry name" value="GT_2_WfgS_like"/>
    <property type="match status" value="1"/>
</dbReference>
<dbReference type="Gene3D" id="3.90.550.10">
    <property type="entry name" value="Spore Coat Polysaccharide Biosynthesis Protein SpsA, Chain A"/>
    <property type="match status" value="1"/>
</dbReference>
<reference evidence="2 3" key="1">
    <citation type="journal article" date="2015" name="MBio">
        <title>Genome-Resolved Metagenomic Analysis Reveals Roles for Candidate Phyla and Other Microbial Community Members in Biogeochemical Transformations in Oil Reservoirs.</title>
        <authorList>
            <person name="Hu P."/>
            <person name="Tom L."/>
            <person name="Singh A."/>
            <person name="Thomas B.C."/>
            <person name="Baker B.J."/>
            <person name="Piceno Y.M."/>
            <person name="Andersen G.L."/>
            <person name="Banfield J.F."/>
        </authorList>
    </citation>
    <scope>NUCLEOTIDE SEQUENCE [LARGE SCALE GENOMIC DNA]</scope>
    <source>
        <strain evidence="2">46_16</strain>
    </source>
</reference>
<dbReference type="EMBL" id="LGFU01000081">
    <property type="protein sequence ID" value="KUK46052.1"/>
    <property type="molecule type" value="Genomic_DNA"/>
</dbReference>
<evidence type="ECO:0000313" key="2">
    <source>
        <dbReference type="EMBL" id="KUK46052.1"/>
    </source>
</evidence>